<dbReference type="Proteomes" id="UP000284842">
    <property type="component" value="Unassembled WGS sequence"/>
</dbReference>
<dbReference type="InParanoid" id="A0A409X1Z3"/>
<organism evidence="1 2">
    <name type="scientific">Panaeolus cyanescens</name>
    <dbReference type="NCBI Taxonomy" id="181874"/>
    <lineage>
        <taxon>Eukaryota</taxon>
        <taxon>Fungi</taxon>
        <taxon>Dikarya</taxon>
        <taxon>Basidiomycota</taxon>
        <taxon>Agaricomycotina</taxon>
        <taxon>Agaricomycetes</taxon>
        <taxon>Agaricomycetidae</taxon>
        <taxon>Agaricales</taxon>
        <taxon>Agaricineae</taxon>
        <taxon>Galeropsidaceae</taxon>
        <taxon>Panaeolus</taxon>
    </lineage>
</organism>
<dbReference type="AlphaFoldDB" id="A0A409X1Z3"/>
<dbReference type="EMBL" id="NHTK01004825">
    <property type="protein sequence ID" value="PPQ84756.1"/>
    <property type="molecule type" value="Genomic_DNA"/>
</dbReference>
<gene>
    <name evidence="1" type="ORF">CVT24_002670</name>
</gene>
<protein>
    <submittedName>
        <fullName evidence="1">Uncharacterized protein</fullName>
    </submittedName>
</protein>
<comment type="caution">
    <text evidence="1">The sequence shown here is derived from an EMBL/GenBank/DDBJ whole genome shotgun (WGS) entry which is preliminary data.</text>
</comment>
<proteinExistence type="predicted"/>
<dbReference type="OrthoDB" id="2607755at2759"/>
<evidence type="ECO:0000313" key="1">
    <source>
        <dbReference type="EMBL" id="PPQ84756.1"/>
    </source>
</evidence>
<name>A0A409X1Z3_9AGAR</name>
<evidence type="ECO:0000313" key="2">
    <source>
        <dbReference type="Proteomes" id="UP000284842"/>
    </source>
</evidence>
<reference evidence="1 2" key="1">
    <citation type="journal article" date="2018" name="Evol. Lett.">
        <title>Horizontal gene cluster transfer increased hallucinogenic mushroom diversity.</title>
        <authorList>
            <person name="Reynolds H.T."/>
            <person name="Vijayakumar V."/>
            <person name="Gluck-Thaler E."/>
            <person name="Korotkin H.B."/>
            <person name="Matheny P.B."/>
            <person name="Slot J.C."/>
        </authorList>
    </citation>
    <scope>NUCLEOTIDE SEQUENCE [LARGE SCALE GENOMIC DNA]</scope>
    <source>
        <strain evidence="1 2">2629</strain>
    </source>
</reference>
<accession>A0A409X1Z3</accession>
<sequence length="218" mass="24427">MARGPTIPLAKPPKDAVEIFQRTPPWWARWVLALVAVDTMVTTSMMELTWFHWGTMEPKAKTSGEISNGDAEELEFVPRPYSLRSVACFMHFATGCGIAGALLATRSRIVRSIHLLHPLRRKGEPRHPRIYVSTASMPFGKGASWPMHSAALVADSHKLNMQLQTSSHGRWLIDPRGATVEGKPVPKDPIEAQRRFCEVWNRHGCISQSPNTGRKTRK</sequence>
<keyword evidence="2" id="KW-1185">Reference proteome</keyword>